<evidence type="ECO:0000313" key="2">
    <source>
        <dbReference type="EMBL" id="SFJ58646.1"/>
    </source>
</evidence>
<sequence length="164" mass="19773">MFKREYIWLGIEAFFVLMAMILLKIWIFPFFISIWFPTGDLSSQMFTWTMLIMAVMTCFIYLGLGSQAKYLYRLSHSEAIFFFLLFHLLFYLPNPYLESVQIHWLRLGGDLIFLFSLQPVPFSLQWVVFFYLLFFQIGRSIQVLENQKGRRGNWLRSEIERMRS</sequence>
<organism evidence="2 3">
    <name type="scientific">Thermoflavimicrobium dichotomicum</name>
    <dbReference type="NCBI Taxonomy" id="46223"/>
    <lineage>
        <taxon>Bacteria</taxon>
        <taxon>Bacillati</taxon>
        <taxon>Bacillota</taxon>
        <taxon>Bacilli</taxon>
        <taxon>Bacillales</taxon>
        <taxon>Thermoactinomycetaceae</taxon>
        <taxon>Thermoflavimicrobium</taxon>
    </lineage>
</organism>
<dbReference type="AlphaFoldDB" id="A0A1I3SMI9"/>
<evidence type="ECO:0000256" key="1">
    <source>
        <dbReference type="SAM" id="Phobius"/>
    </source>
</evidence>
<feature type="transmembrane region" description="Helical" evidence="1">
    <location>
        <begin position="112"/>
        <end position="134"/>
    </location>
</feature>
<feature type="transmembrane region" description="Helical" evidence="1">
    <location>
        <begin position="71"/>
        <end position="92"/>
    </location>
</feature>
<dbReference type="RefSeq" id="WP_093230832.1">
    <property type="nucleotide sequence ID" value="NZ_FORR01000013.1"/>
</dbReference>
<dbReference type="OrthoDB" id="2989731at2"/>
<dbReference type="STRING" id="46223.SAMN05421852_11360"/>
<dbReference type="EMBL" id="FORR01000013">
    <property type="protein sequence ID" value="SFJ58646.1"/>
    <property type="molecule type" value="Genomic_DNA"/>
</dbReference>
<dbReference type="Proteomes" id="UP000199545">
    <property type="component" value="Unassembled WGS sequence"/>
</dbReference>
<protein>
    <submittedName>
        <fullName evidence="2">Uncharacterized protein</fullName>
    </submittedName>
</protein>
<keyword evidence="1" id="KW-0472">Membrane</keyword>
<reference evidence="2 3" key="1">
    <citation type="submission" date="2016-10" db="EMBL/GenBank/DDBJ databases">
        <authorList>
            <person name="de Groot N.N."/>
        </authorList>
    </citation>
    <scope>NUCLEOTIDE SEQUENCE [LARGE SCALE GENOMIC DNA]</scope>
    <source>
        <strain evidence="2 3">DSM 44778</strain>
    </source>
</reference>
<gene>
    <name evidence="2" type="ORF">SAMN05421852_11360</name>
</gene>
<feature type="transmembrane region" description="Helical" evidence="1">
    <location>
        <begin position="45"/>
        <end position="64"/>
    </location>
</feature>
<keyword evidence="3" id="KW-1185">Reference proteome</keyword>
<proteinExistence type="predicted"/>
<name>A0A1I3SMI9_9BACL</name>
<keyword evidence="1" id="KW-0812">Transmembrane</keyword>
<keyword evidence="1" id="KW-1133">Transmembrane helix</keyword>
<feature type="transmembrane region" description="Helical" evidence="1">
    <location>
        <begin position="7"/>
        <end position="33"/>
    </location>
</feature>
<accession>A0A1I3SMI9</accession>
<evidence type="ECO:0000313" key="3">
    <source>
        <dbReference type="Proteomes" id="UP000199545"/>
    </source>
</evidence>